<keyword evidence="2" id="KW-0808">Transferase</keyword>
<organism evidence="2 3">
    <name type="scientific">Spirosoma flavum</name>
    <dbReference type="NCBI Taxonomy" id="2048557"/>
    <lineage>
        <taxon>Bacteria</taxon>
        <taxon>Pseudomonadati</taxon>
        <taxon>Bacteroidota</taxon>
        <taxon>Cytophagia</taxon>
        <taxon>Cytophagales</taxon>
        <taxon>Cytophagaceae</taxon>
        <taxon>Spirosoma</taxon>
    </lineage>
</organism>
<evidence type="ECO:0000259" key="1">
    <source>
        <dbReference type="Pfam" id="PF00535"/>
    </source>
</evidence>
<dbReference type="InterPro" id="IPR001173">
    <property type="entry name" value="Glyco_trans_2-like"/>
</dbReference>
<keyword evidence="2" id="KW-0328">Glycosyltransferase</keyword>
<dbReference type="EC" id="2.4.-.-" evidence="2"/>
<dbReference type="Gene3D" id="3.90.550.10">
    <property type="entry name" value="Spore Coat Polysaccharide Biosynthesis Protein SpsA, Chain A"/>
    <property type="match status" value="1"/>
</dbReference>
<proteinExistence type="predicted"/>
<dbReference type="EMBL" id="JBHUOM010000023">
    <property type="protein sequence ID" value="MFD2937240.1"/>
    <property type="molecule type" value="Genomic_DNA"/>
</dbReference>
<dbReference type="PANTHER" id="PTHR22916:SF65">
    <property type="entry name" value="SLR1065 PROTEIN"/>
    <property type="match status" value="1"/>
</dbReference>
<feature type="domain" description="Glycosyltransferase 2-like" evidence="1">
    <location>
        <begin position="7"/>
        <end position="109"/>
    </location>
</feature>
<name>A0ABW6ATG1_9BACT</name>
<evidence type="ECO:0000313" key="2">
    <source>
        <dbReference type="EMBL" id="MFD2937240.1"/>
    </source>
</evidence>
<dbReference type="GO" id="GO:0016757">
    <property type="term" value="F:glycosyltransferase activity"/>
    <property type="evidence" value="ECO:0007669"/>
    <property type="project" value="UniProtKB-KW"/>
</dbReference>
<dbReference type="PANTHER" id="PTHR22916">
    <property type="entry name" value="GLYCOSYLTRANSFERASE"/>
    <property type="match status" value="1"/>
</dbReference>
<evidence type="ECO:0000313" key="3">
    <source>
        <dbReference type="Proteomes" id="UP001597512"/>
    </source>
</evidence>
<dbReference type="CDD" id="cd06433">
    <property type="entry name" value="GT_2_WfgS_like"/>
    <property type="match status" value="1"/>
</dbReference>
<gene>
    <name evidence="2" type="ORF">ACFS25_25895</name>
</gene>
<dbReference type="RefSeq" id="WP_381506856.1">
    <property type="nucleotide sequence ID" value="NZ_JBHUOM010000023.1"/>
</dbReference>
<accession>A0ABW6ATG1</accession>
<dbReference type="Proteomes" id="UP001597512">
    <property type="component" value="Unassembled WGS sequence"/>
</dbReference>
<dbReference type="InterPro" id="IPR029044">
    <property type="entry name" value="Nucleotide-diphossugar_trans"/>
</dbReference>
<dbReference type="SUPFAM" id="SSF53448">
    <property type="entry name" value="Nucleotide-diphospho-sugar transferases"/>
    <property type="match status" value="1"/>
</dbReference>
<dbReference type="Pfam" id="PF00535">
    <property type="entry name" value="Glycos_transf_2"/>
    <property type="match status" value="1"/>
</dbReference>
<comment type="caution">
    <text evidence="2">The sequence shown here is derived from an EMBL/GenBank/DDBJ whole genome shotgun (WGS) entry which is preliminary data.</text>
</comment>
<protein>
    <submittedName>
        <fullName evidence="2">Glycosyltransferase family 2 protein</fullName>
        <ecNumber evidence="2">2.4.-.-</ecNumber>
    </submittedName>
</protein>
<reference evidence="3" key="1">
    <citation type="journal article" date="2019" name="Int. J. Syst. Evol. Microbiol.">
        <title>The Global Catalogue of Microorganisms (GCM) 10K type strain sequencing project: providing services to taxonomists for standard genome sequencing and annotation.</title>
        <authorList>
            <consortium name="The Broad Institute Genomics Platform"/>
            <consortium name="The Broad Institute Genome Sequencing Center for Infectious Disease"/>
            <person name="Wu L."/>
            <person name="Ma J."/>
        </authorList>
    </citation>
    <scope>NUCLEOTIDE SEQUENCE [LARGE SCALE GENOMIC DNA]</scope>
    <source>
        <strain evidence="3">KCTC 52490</strain>
    </source>
</reference>
<keyword evidence="3" id="KW-1185">Reference proteome</keyword>
<sequence>MSSLRISIITPSYNQGNFIEETILSVLNQNYSNLEYIIIDGGSTDNTIEIIKKYENKIAYWISEKDNGQTHAINKGFEIATGDIIAWINSDDVYCDGVLNSVSLFFENNPGSKWLAGNLLFMNKEGSVYLRKYPNSSPWLEKNAMMSIYQPNIFLKKSILTTIGFPREDFHMTMDFEWFCRIAEKFSIDIIDLDFAKFRLHSDSKTSSAPNSKNQIRYHVEALYIIHKYHPQFSWFVEIFPKISLFLWFRIIKFARLIERVRKHELQKLNDVIS</sequence>